<feature type="region of interest" description="Disordered" evidence="1">
    <location>
        <begin position="1"/>
        <end position="26"/>
    </location>
</feature>
<proteinExistence type="predicted"/>
<feature type="compositionally biased region" description="Polar residues" evidence="1">
    <location>
        <begin position="14"/>
        <end position="26"/>
    </location>
</feature>
<evidence type="ECO:0000313" key="3">
    <source>
        <dbReference type="Proteomes" id="UP000886818"/>
    </source>
</evidence>
<reference evidence="2" key="1">
    <citation type="submission" date="2021-07" db="EMBL/GenBank/DDBJ databases">
        <title>Complete genome sequence of Crassaminicella sp. 143-21, isolated from a deep-sea hydrothermal vent.</title>
        <authorList>
            <person name="Li X."/>
        </authorList>
    </citation>
    <scope>NUCLEOTIDE SEQUENCE</scope>
    <source>
        <strain evidence="2">143-21</strain>
    </source>
</reference>
<sequence length="109" mass="12832">MSIRPIDFQVLMPKTQQQSQENQVANNRVRLDQEYLVQQDKMNIEHKLKKVNEFENKDHPNIRDKQDNHQKGSKKNKGKKKENDTQVKNKKKNEVRAIKGIGANIDIKI</sequence>
<protein>
    <submittedName>
        <fullName evidence="2">Uncharacterized protein</fullName>
    </submittedName>
</protein>
<accession>A0ABX8RBD3</accession>
<evidence type="ECO:0000256" key="1">
    <source>
        <dbReference type="SAM" id="MobiDB-lite"/>
    </source>
</evidence>
<name>A0ABX8RBD3_9CLOT</name>
<evidence type="ECO:0000313" key="2">
    <source>
        <dbReference type="EMBL" id="QXM06121.1"/>
    </source>
</evidence>
<dbReference type="RefSeq" id="WP_218282818.1">
    <property type="nucleotide sequence ID" value="NZ_CP078093.1"/>
</dbReference>
<dbReference type="EMBL" id="CP078093">
    <property type="protein sequence ID" value="QXM06121.1"/>
    <property type="molecule type" value="Genomic_DNA"/>
</dbReference>
<organism evidence="2 3">
    <name type="scientific">Crassaminicella indica</name>
    <dbReference type="NCBI Taxonomy" id="2855394"/>
    <lineage>
        <taxon>Bacteria</taxon>
        <taxon>Bacillati</taxon>
        <taxon>Bacillota</taxon>
        <taxon>Clostridia</taxon>
        <taxon>Eubacteriales</taxon>
        <taxon>Clostridiaceae</taxon>
        <taxon>Crassaminicella</taxon>
    </lineage>
</organism>
<feature type="compositionally biased region" description="Basic residues" evidence="1">
    <location>
        <begin position="71"/>
        <end position="80"/>
    </location>
</feature>
<dbReference type="Proteomes" id="UP000886818">
    <property type="component" value="Chromosome"/>
</dbReference>
<feature type="region of interest" description="Disordered" evidence="1">
    <location>
        <begin position="51"/>
        <end position="95"/>
    </location>
</feature>
<gene>
    <name evidence="2" type="ORF">KVH43_12330</name>
</gene>
<keyword evidence="3" id="KW-1185">Reference proteome</keyword>
<feature type="compositionally biased region" description="Basic and acidic residues" evidence="1">
    <location>
        <begin position="81"/>
        <end position="95"/>
    </location>
</feature>
<feature type="compositionally biased region" description="Basic and acidic residues" evidence="1">
    <location>
        <begin position="51"/>
        <end position="70"/>
    </location>
</feature>